<accession>A0A1I5VVZ5</accession>
<dbReference type="AlphaFoldDB" id="A0A1I5VVZ5"/>
<evidence type="ECO:0000313" key="1">
    <source>
        <dbReference type="EMBL" id="SFQ11620.1"/>
    </source>
</evidence>
<sequence>MNLSPFPDNQHKWNPVVLLIFSLLLIKSEESSNEHYLFDGEQNG</sequence>
<evidence type="ECO:0000313" key="2">
    <source>
        <dbReference type="Proteomes" id="UP000199306"/>
    </source>
</evidence>
<dbReference type="EMBL" id="FOXH01000010">
    <property type="protein sequence ID" value="SFQ11620.1"/>
    <property type="molecule type" value="Genomic_DNA"/>
</dbReference>
<gene>
    <name evidence="1" type="ORF">SAMN04515674_11093</name>
</gene>
<protein>
    <submittedName>
        <fullName evidence="1">Uncharacterized protein</fullName>
    </submittedName>
</protein>
<name>A0A1I5VVZ5_9BACT</name>
<reference evidence="1 2" key="1">
    <citation type="submission" date="2016-10" db="EMBL/GenBank/DDBJ databases">
        <authorList>
            <person name="de Groot N.N."/>
        </authorList>
    </citation>
    <scope>NUCLEOTIDE SEQUENCE [LARGE SCALE GENOMIC DNA]</scope>
    <source>
        <strain evidence="2">E92,LMG 26720,CCM 7988</strain>
    </source>
</reference>
<keyword evidence="2" id="KW-1185">Reference proteome</keyword>
<proteinExistence type="predicted"/>
<organism evidence="1 2">
    <name type="scientific">Pseudarcicella hirudinis</name>
    <dbReference type="NCBI Taxonomy" id="1079859"/>
    <lineage>
        <taxon>Bacteria</taxon>
        <taxon>Pseudomonadati</taxon>
        <taxon>Bacteroidota</taxon>
        <taxon>Cytophagia</taxon>
        <taxon>Cytophagales</taxon>
        <taxon>Flectobacillaceae</taxon>
        <taxon>Pseudarcicella</taxon>
    </lineage>
</organism>
<dbReference type="Proteomes" id="UP000199306">
    <property type="component" value="Unassembled WGS sequence"/>
</dbReference>